<protein>
    <submittedName>
        <fullName evidence="4">Extracellular solute-binding protein</fullName>
    </submittedName>
</protein>
<organism evidence="4 5">
    <name type="scientific">Paradevosia tibetensis</name>
    <dbReference type="NCBI Taxonomy" id="1447062"/>
    <lineage>
        <taxon>Bacteria</taxon>
        <taxon>Pseudomonadati</taxon>
        <taxon>Pseudomonadota</taxon>
        <taxon>Alphaproteobacteria</taxon>
        <taxon>Hyphomicrobiales</taxon>
        <taxon>Devosiaceae</taxon>
        <taxon>Paradevosia</taxon>
    </lineage>
</organism>
<dbReference type="EMBL" id="CP041690">
    <property type="protein sequence ID" value="QEE20050.1"/>
    <property type="molecule type" value="Genomic_DNA"/>
</dbReference>
<comment type="similarity">
    <text evidence="2">Belongs to the bacterial solute-binding protein 1 family.</text>
</comment>
<accession>A0A5B9DLD1</accession>
<sequence length="440" mass="47318">MTIAVDTHAKTFKRGLAKAALLGSVLGAGFFAGLSAASAQTITVWSGYPEMAPFYEHVAEGMKASHPDLTVKVEAIALREHEKRIALGLTSGSAGPLVIELPGSTASRYIENELLPAAPDDVAAFVKDPANFGPFFIDAVSKDGTVYGVPLFRGQGSLFYNTDMFKAAGLTEPPKTMEEYTQYAEKLTQRDANGNPTVSGWSMRLSGGGQGIAEKFWINLFQYGGNVLVQDANGKWKADYANEAGRKALKQYLENVHVAKTVTPEMPADAEAFERGQTAMFIRESWVIGDIAAKAPDLNYATAPLPRGSIALPTNLYVSAEGDDAKVAWEFTEAANSPENLVWLLQNVGWLPNRSGVDYSVVTDKVPAFGAFVNYPEGYEFFTLPAIGPIEEVLTRLAAQLTNAFGNASLANDDAAIDAFLKTAADETNQILAREDLLAQ</sequence>
<dbReference type="InterPro" id="IPR050490">
    <property type="entry name" value="Bact_solute-bd_prot1"/>
</dbReference>
<dbReference type="Pfam" id="PF13416">
    <property type="entry name" value="SBP_bac_8"/>
    <property type="match status" value="1"/>
</dbReference>
<name>A0A5B9DLD1_9HYPH</name>
<dbReference type="PANTHER" id="PTHR43649">
    <property type="entry name" value="ARABINOSE-BINDING PROTEIN-RELATED"/>
    <property type="match status" value="1"/>
</dbReference>
<keyword evidence="5" id="KW-1185">Reference proteome</keyword>
<reference evidence="4 5" key="1">
    <citation type="journal article" date="2015" name="Int. J. Syst. Evol. Microbiol.">
        <title>Youhaiella tibetensis gen. nov., sp. nov., isolated from subsurface sediment.</title>
        <authorList>
            <person name="Wang Y.X."/>
            <person name="Huang F.Q."/>
            <person name="Nogi Y."/>
            <person name="Pang S.J."/>
            <person name="Wang P.K."/>
            <person name="Lv J."/>
        </authorList>
    </citation>
    <scope>NUCLEOTIDE SEQUENCE [LARGE SCALE GENOMIC DNA]</scope>
    <source>
        <strain evidence="5">fig4</strain>
    </source>
</reference>
<evidence type="ECO:0000256" key="3">
    <source>
        <dbReference type="ARBA" id="ARBA00022764"/>
    </source>
</evidence>
<dbReference type="InterPro" id="IPR006059">
    <property type="entry name" value="SBP"/>
</dbReference>
<evidence type="ECO:0000313" key="5">
    <source>
        <dbReference type="Proteomes" id="UP000321062"/>
    </source>
</evidence>
<dbReference type="SUPFAM" id="SSF53850">
    <property type="entry name" value="Periplasmic binding protein-like II"/>
    <property type="match status" value="1"/>
</dbReference>
<dbReference type="GO" id="GO:0042597">
    <property type="term" value="C:periplasmic space"/>
    <property type="evidence" value="ECO:0007669"/>
    <property type="project" value="UniProtKB-SubCell"/>
</dbReference>
<evidence type="ECO:0000256" key="1">
    <source>
        <dbReference type="ARBA" id="ARBA00004418"/>
    </source>
</evidence>
<dbReference type="KEGG" id="yti:FNA67_07630"/>
<dbReference type="OrthoDB" id="5897001at2"/>
<dbReference type="AlphaFoldDB" id="A0A5B9DLD1"/>
<comment type="subcellular location">
    <subcellularLocation>
        <location evidence="1">Periplasm</location>
    </subcellularLocation>
</comment>
<dbReference type="PANTHER" id="PTHR43649:SF12">
    <property type="entry name" value="DIACETYLCHITOBIOSE BINDING PROTEIN DASA"/>
    <property type="match status" value="1"/>
</dbReference>
<gene>
    <name evidence="4" type="ORF">FNA67_07630</name>
</gene>
<dbReference type="Gene3D" id="3.40.190.10">
    <property type="entry name" value="Periplasmic binding protein-like II"/>
    <property type="match status" value="1"/>
</dbReference>
<keyword evidence="3" id="KW-0574">Periplasm</keyword>
<evidence type="ECO:0000256" key="2">
    <source>
        <dbReference type="ARBA" id="ARBA00008520"/>
    </source>
</evidence>
<evidence type="ECO:0000313" key="4">
    <source>
        <dbReference type="EMBL" id="QEE20050.1"/>
    </source>
</evidence>
<dbReference type="Proteomes" id="UP000321062">
    <property type="component" value="Chromosome"/>
</dbReference>
<proteinExistence type="inferred from homology"/>